<gene>
    <name evidence="9" type="ordered locus">AciPR4_1215</name>
</gene>
<keyword evidence="5" id="KW-1015">Disulfide bond</keyword>
<evidence type="ECO:0000256" key="2">
    <source>
        <dbReference type="ARBA" id="ARBA00022723"/>
    </source>
</evidence>
<dbReference type="SUPFAM" id="SSF50022">
    <property type="entry name" value="ISP domain"/>
    <property type="match status" value="1"/>
</dbReference>
<keyword evidence="7" id="KW-0812">Transmembrane</keyword>
<organism evidence="9 10">
    <name type="scientific">Terriglobus saanensis (strain ATCC BAA-1853 / DSM 23119 / SP1PR4)</name>
    <dbReference type="NCBI Taxonomy" id="401053"/>
    <lineage>
        <taxon>Bacteria</taxon>
        <taxon>Pseudomonadati</taxon>
        <taxon>Acidobacteriota</taxon>
        <taxon>Terriglobia</taxon>
        <taxon>Terriglobales</taxon>
        <taxon>Acidobacteriaceae</taxon>
        <taxon>Terriglobus</taxon>
    </lineage>
</organism>
<keyword evidence="7" id="KW-0472">Membrane</keyword>
<dbReference type="GO" id="GO:0051537">
    <property type="term" value="F:2 iron, 2 sulfur cluster binding"/>
    <property type="evidence" value="ECO:0007669"/>
    <property type="project" value="UniProtKB-KW"/>
</dbReference>
<dbReference type="Pfam" id="PF00355">
    <property type="entry name" value="Rieske"/>
    <property type="match status" value="1"/>
</dbReference>
<dbReference type="Proteomes" id="UP000006844">
    <property type="component" value="Chromosome"/>
</dbReference>
<evidence type="ECO:0000256" key="1">
    <source>
        <dbReference type="ARBA" id="ARBA00022714"/>
    </source>
</evidence>
<dbReference type="KEGG" id="tsa:AciPR4_1215"/>
<dbReference type="STRING" id="401053.AciPR4_1215"/>
<dbReference type="Gene3D" id="2.102.10.10">
    <property type="entry name" value="Rieske [2Fe-2S] iron-sulphur domain"/>
    <property type="match status" value="1"/>
</dbReference>
<dbReference type="GO" id="GO:0016020">
    <property type="term" value="C:membrane"/>
    <property type="evidence" value="ECO:0007669"/>
    <property type="project" value="InterPro"/>
</dbReference>
<comment type="cofactor">
    <cofactor evidence="6">
        <name>[2Fe-2S] cluster</name>
        <dbReference type="ChEBI" id="CHEBI:190135"/>
    </cofactor>
</comment>
<keyword evidence="2" id="KW-0479">Metal-binding</keyword>
<keyword evidence="1" id="KW-0001">2Fe-2S</keyword>
<dbReference type="InterPro" id="IPR036922">
    <property type="entry name" value="Rieske_2Fe-2S_sf"/>
</dbReference>
<protein>
    <submittedName>
        <fullName evidence="9">Rieske (2Fe-2S) iron-sulfur domain protein</fullName>
    </submittedName>
</protein>
<sequence length="183" mass="20289">MEELIEKREDTEVAEPTGRRSFVMAMFAVCGSVVAALLAVPLFRFATFPLRKTESETEWSDVGLVSEFTSLTAPVAKTITLERRDAWQTTSSQTAVYVLPAKNGELRVLSPICPHLGCSVQWQDAQNKFICPCHSGSFTAEGERLGGPPPRSMDALEAKVEDGTLKVRYQYFRQLVSNKEPMA</sequence>
<evidence type="ECO:0000313" key="10">
    <source>
        <dbReference type="Proteomes" id="UP000006844"/>
    </source>
</evidence>
<evidence type="ECO:0000313" key="9">
    <source>
        <dbReference type="EMBL" id="ADV82040.1"/>
    </source>
</evidence>
<dbReference type="PANTHER" id="PTHR10134">
    <property type="entry name" value="CYTOCHROME B-C1 COMPLEX SUBUNIT RIESKE, MITOCHONDRIAL"/>
    <property type="match status" value="1"/>
</dbReference>
<keyword evidence="10" id="KW-1185">Reference proteome</keyword>
<evidence type="ECO:0000259" key="8">
    <source>
        <dbReference type="PROSITE" id="PS51296"/>
    </source>
</evidence>
<dbReference type="EMBL" id="CP002467">
    <property type="protein sequence ID" value="ADV82040.1"/>
    <property type="molecule type" value="Genomic_DNA"/>
</dbReference>
<accession>E8UYF2</accession>
<dbReference type="AlphaFoldDB" id="E8UYF2"/>
<keyword evidence="7" id="KW-1133">Transmembrane helix</keyword>
<dbReference type="InterPro" id="IPR017941">
    <property type="entry name" value="Rieske_2Fe-2S"/>
</dbReference>
<evidence type="ECO:0000256" key="7">
    <source>
        <dbReference type="SAM" id="Phobius"/>
    </source>
</evidence>
<reference evidence="9 10" key="1">
    <citation type="journal article" date="2012" name="Stand. Genomic Sci.">
        <title>Complete genome sequence of Terriglobus saanensis type strain SP1PR4(T), an Acidobacteria from tundra soil.</title>
        <authorList>
            <person name="Rawat S.R."/>
            <person name="Mannisto M.K."/>
            <person name="Starovoytov V."/>
            <person name="Goodwin L."/>
            <person name="Nolan M."/>
            <person name="Hauser L."/>
            <person name="Land M."/>
            <person name="Davenport K.W."/>
            <person name="Woyke T."/>
            <person name="Haggblom M.M."/>
        </authorList>
    </citation>
    <scope>NUCLEOTIDE SEQUENCE</scope>
    <source>
        <strain evidence="10">ATCC BAA-1853 / DSM 23119 / SP1PR4</strain>
    </source>
</reference>
<evidence type="ECO:0000256" key="6">
    <source>
        <dbReference type="ARBA" id="ARBA00034078"/>
    </source>
</evidence>
<keyword evidence="4" id="KW-0411">Iron-sulfur</keyword>
<name>E8UYF2_TERSS</name>
<dbReference type="eggNOG" id="COG0723">
    <property type="taxonomic scope" value="Bacteria"/>
</dbReference>
<proteinExistence type="predicted"/>
<evidence type="ECO:0000256" key="4">
    <source>
        <dbReference type="ARBA" id="ARBA00023014"/>
    </source>
</evidence>
<dbReference type="PRINTS" id="PR00162">
    <property type="entry name" value="RIESKE"/>
</dbReference>
<evidence type="ECO:0000256" key="5">
    <source>
        <dbReference type="ARBA" id="ARBA00023157"/>
    </source>
</evidence>
<dbReference type="InterPro" id="IPR005805">
    <property type="entry name" value="Rieske_Fe-S_prot_C"/>
</dbReference>
<evidence type="ECO:0000256" key="3">
    <source>
        <dbReference type="ARBA" id="ARBA00023004"/>
    </source>
</evidence>
<dbReference type="HOGENOM" id="CLU_055690_1_1_0"/>
<dbReference type="RefSeq" id="WP_013567773.1">
    <property type="nucleotide sequence ID" value="NC_014963.1"/>
</dbReference>
<dbReference type="GO" id="GO:0046872">
    <property type="term" value="F:metal ion binding"/>
    <property type="evidence" value="ECO:0007669"/>
    <property type="project" value="UniProtKB-KW"/>
</dbReference>
<feature type="transmembrane region" description="Helical" evidence="7">
    <location>
        <begin position="22"/>
        <end position="43"/>
    </location>
</feature>
<keyword evidence="3" id="KW-0408">Iron</keyword>
<dbReference type="CDD" id="cd03467">
    <property type="entry name" value="Rieske"/>
    <property type="match status" value="1"/>
</dbReference>
<dbReference type="InterPro" id="IPR014349">
    <property type="entry name" value="Rieske_Fe-S_prot"/>
</dbReference>
<dbReference type="OrthoDB" id="9767869at2"/>
<feature type="domain" description="Rieske" evidence="8">
    <location>
        <begin position="72"/>
        <end position="167"/>
    </location>
</feature>
<dbReference type="PROSITE" id="PS51296">
    <property type="entry name" value="RIESKE"/>
    <property type="match status" value="1"/>
</dbReference>